<keyword evidence="1" id="KW-1133">Transmembrane helix</keyword>
<evidence type="ECO:0000313" key="5">
    <source>
        <dbReference type="Proteomes" id="UP000255295"/>
    </source>
</evidence>
<dbReference type="EMBL" id="CP019980">
    <property type="protein sequence ID" value="AVK95927.1"/>
    <property type="molecule type" value="Genomic_DNA"/>
</dbReference>
<feature type="transmembrane region" description="Helical" evidence="1">
    <location>
        <begin position="34"/>
        <end position="58"/>
    </location>
</feature>
<dbReference type="Proteomes" id="UP000238825">
    <property type="component" value="Chromosome"/>
</dbReference>
<dbReference type="InterPro" id="IPR012156">
    <property type="entry name" value="Cold_shock_CspA"/>
</dbReference>
<evidence type="ECO:0000256" key="1">
    <source>
        <dbReference type="SAM" id="Phobius"/>
    </source>
</evidence>
<dbReference type="AlphaFoldDB" id="A0A2S0JXR2"/>
<protein>
    <submittedName>
        <fullName evidence="3">Membrane component</fullName>
    </submittedName>
</protein>
<keyword evidence="1" id="KW-0472">Membrane</keyword>
<gene>
    <name evidence="2" type="ORF">LS41612_06540</name>
    <name evidence="3" type="ORF">NCTC10338_03454</name>
</gene>
<dbReference type="GeneID" id="48275854"/>
<proteinExistence type="predicted"/>
<feature type="transmembrane region" description="Helical" evidence="1">
    <location>
        <begin position="6"/>
        <end position="22"/>
    </location>
</feature>
<reference evidence="2 4" key="1">
    <citation type="submission" date="2017-03" db="EMBL/GenBank/DDBJ databases">
        <title>The whole genome sequencing and assembly of Lysinibacillus sphaericus DSM 28T strain.</title>
        <authorList>
            <person name="Lee Y.-J."/>
            <person name="Yi H."/>
            <person name="Bahn Y.-S."/>
            <person name="Kim J.F."/>
            <person name="Lee D.-W."/>
        </authorList>
    </citation>
    <scope>NUCLEOTIDE SEQUENCE [LARGE SCALE GENOMIC DNA]</scope>
    <source>
        <strain evidence="2 4">DSM 28</strain>
    </source>
</reference>
<reference evidence="3 5" key="2">
    <citation type="submission" date="2018-06" db="EMBL/GenBank/DDBJ databases">
        <authorList>
            <consortium name="Pathogen Informatics"/>
            <person name="Doyle S."/>
        </authorList>
    </citation>
    <scope>NUCLEOTIDE SEQUENCE [LARGE SCALE GENOMIC DNA]</scope>
    <source>
        <strain evidence="3 5">NCTC10338</strain>
    </source>
</reference>
<dbReference type="PIRSF" id="PIRSF002599">
    <property type="entry name" value="Cold_shock_A"/>
    <property type="match status" value="1"/>
</dbReference>
<dbReference type="EMBL" id="UFSZ01000001">
    <property type="protein sequence ID" value="SUV18328.1"/>
    <property type="molecule type" value="Genomic_DNA"/>
</dbReference>
<feature type="transmembrane region" description="Helical" evidence="1">
    <location>
        <begin position="64"/>
        <end position="86"/>
    </location>
</feature>
<organism evidence="2 4">
    <name type="scientific">Lysinibacillus sphaericus</name>
    <name type="common">Bacillus sphaericus</name>
    <dbReference type="NCBI Taxonomy" id="1421"/>
    <lineage>
        <taxon>Bacteria</taxon>
        <taxon>Bacillati</taxon>
        <taxon>Bacillota</taxon>
        <taxon>Bacilli</taxon>
        <taxon>Bacillales</taxon>
        <taxon>Bacillaceae</taxon>
        <taxon>Lysinibacillus</taxon>
    </lineage>
</organism>
<evidence type="ECO:0000313" key="3">
    <source>
        <dbReference type="EMBL" id="SUV18328.1"/>
    </source>
</evidence>
<dbReference type="RefSeq" id="WP_024363827.1">
    <property type="nucleotide sequence ID" value="NZ_BJNS01000002.1"/>
</dbReference>
<sequence>MAQALLAYMAIVSVVLLVMMGMDKSRAKKHEWRIAERTLFTLAIAGGAVGGVLGMYLFRHKTRHNSFAFGFPLIAAIQIFIIVQLWSSSL</sequence>
<dbReference type="Pfam" id="PF06961">
    <property type="entry name" value="DUF1294"/>
    <property type="match status" value="1"/>
</dbReference>
<keyword evidence="1" id="KW-0812">Transmembrane</keyword>
<dbReference type="Proteomes" id="UP000255295">
    <property type="component" value="Unassembled WGS sequence"/>
</dbReference>
<evidence type="ECO:0000313" key="2">
    <source>
        <dbReference type="EMBL" id="AVK95927.1"/>
    </source>
</evidence>
<accession>A0A2S0JXR2</accession>
<evidence type="ECO:0000313" key="4">
    <source>
        <dbReference type="Proteomes" id="UP000238825"/>
    </source>
</evidence>
<dbReference type="InterPro" id="IPR010718">
    <property type="entry name" value="DUF1294"/>
</dbReference>
<dbReference type="GO" id="GO:0003676">
    <property type="term" value="F:nucleic acid binding"/>
    <property type="evidence" value="ECO:0007669"/>
    <property type="project" value="InterPro"/>
</dbReference>
<name>A0A2S0JXR2_LYSSH</name>